<gene>
    <name evidence="6" type="ORF">HNQ59_002604</name>
</gene>
<dbReference type="PANTHER" id="PTHR30055:SF234">
    <property type="entry name" value="HTH-TYPE TRANSCRIPTIONAL REGULATOR BETI"/>
    <property type="match status" value="1"/>
</dbReference>
<evidence type="ECO:0000313" key="7">
    <source>
        <dbReference type="Proteomes" id="UP000575898"/>
    </source>
</evidence>
<feature type="domain" description="HTH tetR-type" evidence="5">
    <location>
        <begin position="11"/>
        <end position="71"/>
    </location>
</feature>
<dbReference type="PRINTS" id="PR00455">
    <property type="entry name" value="HTHTETR"/>
</dbReference>
<dbReference type="InterPro" id="IPR036271">
    <property type="entry name" value="Tet_transcr_reg_TetR-rel_C_sf"/>
</dbReference>
<keyword evidence="7" id="KW-1185">Reference proteome</keyword>
<protein>
    <submittedName>
        <fullName evidence="6">AcrR family transcriptional regulator</fullName>
    </submittedName>
</protein>
<evidence type="ECO:0000256" key="4">
    <source>
        <dbReference type="PROSITE-ProRule" id="PRU00335"/>
    </source>
</evidence>
<sequence>MEPGRRERKKVATHDLIIDIAMALFDREGFDEITMERIAAEADVAKATLYKYFPVKEAILAGYIRRENTAMVEPISQMLDALPDSRSRLCELYSHLADWFSAHRTYVARYIAFRLSTPQPQGSHAQRSGFDAHLRLLLEKGQQQGDITDALPLPQLVASLELMMLSPILFWLNTEDADLRQLLMAHIDLFLDGAANIKG</sequence>
<dbReference type="EMBL" id="JACHHY010000015">
    <property type="protein sequence ID" value="MBB5019306.1"/>
    <property type="molecule type" value="Genomic_DNA"/>
</dbReference>
<dbReference type="PANTHER" id="PTHR30055">
    <property type="entry name" value="HTH-TYPE TRANSCRIPTIONAL REGULATOR RUTR"/>
    <property type="match status" value="1"/>
</dbReference>
<dbReference type="Proteomes" id="UP000575898">
    <property type="component" value="Unassembled WGS sequence"/>
</dbReference>
<evidence type="ECO:0000313" key="6">
    <source>
        <dbReference type="EMBL" id="MBB5019306.1"/>
    </source>
</evidence>
<dbReference type="SUPFAM" id="SSF48498">
    <property type="entry name" value="Tetracyclin repressor-like, C-terminal domain"/>
    <property type="match status" value="1"/>
</dbReference>
<dbReference type="GO" id="GO:0000976">
    <property type="term" value="F:transcription cis-regulatory region binding"/>
    <property type="evidence" value="ECO:0007669"/>
    <property type="project" value="TreeGrafter"/>
</dbReference>
<reference evidence="6 7" key="1">
    <citation type="submission" date="2020-08" db="EMBL/GenBank/DDBJ databases">
        <title>Genomic Encyclopedia of Type Strains, Phase IV (KMG-IV): sequencing the most valuable type-strain genomes for metagenomic binning, comparative biology and taxonomic classification.</title>
        <authorList>
            <person name="Goeker M."/>
        </authorList>
    </citation>
    <scope>NUCLEOTIDE SEQUENCE [LARGE SCALE GENOMIC DNA]</scope>
    <source>
        <strain evidence="6 7">DSM 27165</strain>
    </source>
</reference>
<evidence type="ECO:0000259" key="5">
    <source>
        <dbReference type="PROSITE" id="PS50977"/>
    </source>
</evidence>
<accession>A0A840MSB9</accession>
<dbReference type="AlphaFoldDB" id="A0A840MSB9"/>
<keyword evidence="1" id="KW-0805">Transcription regulation</keyword>
<evidence type="ECO:0000256" key="1">
    <source>
        <dbReference type="ARBA" id="ARBA00023015"/>
    </source>
</evidence>
<comment type="caution">
    <text evidence="6">The sequence shown here is derived from an EMBL/GenBank/DDBJ whole genome shotgun (WGS) entry which is preliminary data.</text>
</comment>
<organism evidence="6 7">
    <name type="scientific">Chitinivorax tropicus</name>
    <dbReference type="NCBI Taxonomy" id="714531"/>
    <lineage>
        <taxon>Bacteria</taxon>
        <taxon>Pseudomonadati</taxon>
        <taxon>Pseudomonadota</taxon>
        <taxon>Betaproteobacteria</taxon>
        <taxon>Chitinivorax</taxon>
    </lineage>
</organism>
<dbReference type="GO" id="GO:0003700">
    <property type="term" value="F:DNA-binding transcription factor activity"/>
    <property type="evidence" value="ECO:0007669"/>
    <property type="project" value="TreeGrafter"/>
</dbReference>
<keyword evidence="2 4" id="KW-0238">DNA-binding</keyword>
<evidence type="ECO:0000256" key="2">
    <source>
        <dbReference type="ARBA" id="ARBA00023125"/>
    </source>
</evidence>
<dbReference type="InterPro" id="IPR009057">
    <property type="entry name" value="Homeodomain-like_sf"/>
</dbReference>
<dbReference type="PROSITE" id="PS50977">
    <property type="entry name" value="HTH_TETR_2"/>
    <property type="match status" value="1"/>
</dbReference>
<dbReference type="Pfam" id="PF00440">
    <property type="entry name" value="TetR_N"/>
    <property type="match status" value="1"/>
</dbReference>
<dbReference type="Gene3D" id="1.10.357.10">
    <property type="entry name" value="Tetracycline Repressor, domain 2"/>
    <property type="match status" value="1"/>
</dbReference>
<dbReference type="SUPFAM" id="SSF46689">
    <property type="entry name" value="Homeodomain-like"/>
    <property type="match status" value="1"/>
</dbReference>
<proteinExistence type="predicted"/>
<dbReference type="InterPro" id="IPR001647">
    <property type="entry name" value="HTH_TetR"/>
</dbReference>
<name>A0A840MSB9_9PROT</name>
<evidence type="ECO:0000256" key="3">
    <source>
        <dbReference type="ARBA" id="ARBA00023163"/>
    </source>
</evidence>
<keyword evidence="3" id="KW-0804">Transcription</keyword>
<dbReference type="RefSeq" id="WP_184039930.1">
    <property type="nucleotide sequence ID" value="NZ_JACHHY010000015.1"/>
</dbReference>
<feature type="DNA-binding region" description="H-T-H motif" evidence="4">
    <location>
        <begin position="34"/>
        <end position="53"/>
    </location>
</feature>
<dbReference type="InterPro" id="IPR050109">
    <property type="entry name" value="HTH-type_TetR-like_transc_reg"/>
</dbReference>